<keyword evidence="6" id="KW-0479">Metal-binding</keyword>
<dbReference type="Gene3D" id="3.10.50.40">
    <property type="match status" value="1"/>
</dbReference>
<keyword evidence="6" id="KW-0862">Zinc</keyword>
<dbReference type="GO" id="GO:0070034">
    <property type="term" value="F:telomerase RNA binding"/>
    <property type="evidence" value="ECO:0007669"/>
    <property type="project" value="TreeGrafter"/>
</dbReference>
<accession>A0A1I8JQ19</accession>
<evidence type="ECO:0000256" key="3">
    <source>
        <dbReference type="ARBA" id="ARBA00022552"/>
    </source>
</evidence>
<evidence type="ECO:0000256" key="2">
    <source>
        <dbReference type="ARBA" id="ARBA00022517"/>
    </source>
</evidence>
<proteinExistence type="inferred from homology"/>
<dbReference type="WBParaSite" id="snap_masked-unitig_33661-processed-gene-0.1-mRNA-1">
    <property type="protein sequence ID" value="snap_masked-unitig_33661-processed-gene-0.1-mRNA-1"/>
    <property type="gene ID" value="snap_masked-unitig_33661-processed-gene-0.1"/>
</dbReference>
<evidence type="ECO:0000256" key="7">
    <source>
        <dbReference type="SAM" id="MobiDB-lite"/>
    </source>
</evidence>
<sequence>AADNSCRCLECGAQFKSSRAALVHKHQAHHRTHCCPVCRKEIVFFYKRLCEHMASHGALSELPKPASRNVQRRFVCPMCPNRYRLRVQLDYHLVTVHHQSANRSISLACPIEGCPSRSGTQAHLKLHLLRQHRNRVIDASVTQFDCDICPRRLYNKRAFLRHMRKHEQAERVSASRRQQETVACCQRTELITVRKLASSSQMCTEEDIGQKQQQQQQQNPDGKPTQSAHPARFSPHDPYSRHRITIKKRFGLLPTQQPPVPSTGWASPRVQQAAAVAAKTRTPNAEKKGGTAVKVRHILCEKQSKCLQALELLKSGRRFNEVASEILRGQRRGLAATSAGMTRGSMVWRLSRRRVRFANQLAGQ</sequence>
<evidence type="ECO:0000259" key="8">
    <source>
        <dbReference type="PROSITE" id="PS50157"/>
    </source>
</evidence>
<dbReference type="PANTHER" id="PTHR13305:SF0">
    <property type="entry name" value="H_ACA RIBONUCLEOPROTEIN COMPLEX SUBUNIT 3"/>
    <property type="match status" value="1"/>
</dbReference>
<organism evidence="9 10">
    <name type="scientific">Macrostomum lignano</name>
    <dbReference type="NCBI Taxonomy" id="282301"/>
    <lineage>
        <taxon>Eukaryota</taxon>
        <taxon>Metazoa</taxon>
        <taxon>Spiralia</taxon>
        <taxon>Lophotrochozoa</taxon>
        <taxon>Platyhelminthes</taxon>
        <taxon>Rhabditophora</taxon>
        <taxon>Macrostomorpha</taxon>
        <taxon>Macrostomida</taxon>
        <taxon>Macrostomidae</taxon>
        <taxon>Macrostomum</taxon>
    </lineage>
</organism>
<evidence type="ECO:0000313" key="9">
    <source>
        <dbReference type="Proteomes" id="UP000095280"/>
    </source>
</evidence>
<dbReference type="SUPFAM" id="SSF144210">
    <property type="entry name" value="Nop10-like SnoRNP"/>
    <property type="match status" value="1"/>
</dbReference>
<dbReference type="GO" id="GO:0031118">
    <property type="term" value="P:rRNA pseudouridine synthesis"/>
    <property type="evidence" value="ECO:0007669"/>
    <property type="project" value="TreeGrafter"/>
</dbReference>
<comment type="similarity">
    <text evidence="1">Belongs to the NOP10 family.</text>
</comment>
<evidence type="ECO:0000256" key="1">
    <source>
        <dbReference type="ARBA" id="ARBA00009462"/>
    </source>
</evidence>
<protein>
    <recommendedName>
        <fullName evidence="5">Nucleolar protein 10</fullName>
    </recommendedName>
</protein>
<dbReference type="Proteomes" id="UP000095280">
    <property type="component" value="Unplaced"/>
</dbReference>
<feature type="region of interest" description="Disordered" evidence="7">
    <location>
        <begin position="204"/>
        <end position="240"/>
    </location>
</feature>
<dbReference type="GO" id="GO:0031429">
    <property type="term" value="C:box H/ACA snoRNP complex"/>
    <property type="evidence" value="ECO:0007669"/>
    <property type="project" value="TreeGrafter"/>
</dbReference>
<dbReference type="PROSITE" id="PS00028">
    <property type="entry name" value="ZINC_FINGER_C2H2_1"/>
    <property type="match status" value="1"/>
</dbReference>
<dbReference type="Pfam" id="PF04135">
    <property type="entry name" value="Nop10p"/>
    <property type="match status" value="1"/>
</dbReference>
<dbReference type="GO" id="GO:0031120">
    <property type="term" value="P:snRNA pseudouridine synthesis"/>
    <property type="evidence" value="ECO:0007669"/>
    <property type="project" value="TreeGrafter"/>
</dbReference>
<reference evidence="10" key="1">
    <citation type="submission" date="2016-11" db="UniProtKB">
        <authorList>
            <consortium name="WormBaseParasite"/>
        </authorList>
    </citation>
    <scope>IDENTIFICATION</scope>
</reference>
<dbReference type="Gene3D" id="3.30.160.60">
    <property type="entry name" value="Classic Zinc Finger"/>
    <property type="match status" value="1"/>
</dbReference>
<name>A0A1I8JQ19_9PLAT</name>
<dbReference type="InterPro" id="IPR013087">
    <property type="entry name" value="Znf_C2H2_type"/>
</dbReference>
<feature type="domain" description="C2H2-type" evidence="8">
    <location>
        <begin position="144"/>
        <end position="171"/>
    </location>
</feature>
<keyword evidence="2" id="KW-0690">Ribosome biogenesis</keyword>
<dbReference type="PROSITE" id="PS50157">
    <property type="entry name" value="ZINC_FINGER_C2H2_2"/>
    <property type="match status" value="1"/>
</dbReference>
<evidence type="ECO:0000256" key="6">
    <source>
        <dbReference type="PROSITE-ProRule" id="PRU00042"/>
    </source>
</evidence>
<dbReference type="GO" id="GO:0030515">
    <property type="term" value="F:snoRNA binding"/>
    <property type="evidence" value="ECO:0007669"/>
    <property type="project" value="InterPro"/>
</dbReference>
<dbReference type="GO" id="GO:0008270">
    <property type="term" value="F:zinc ion binding"/>
    <property type="evidence" value="ECO:0007669"/>
    <property type="project" value="UniProtKB-KW"/>
</dbReference>
<keyword evidence="9" id="KW-1185">Reference proteome</keyword>
<keyword evidence="4" id="KW-0687">Ribonucleoprotein</keyword>
<dbReference type="GO" id="GO:1904874">
    <property type="term" value="P:positive regulation of telomerase RNA localization to Cajal body"/>
    <property type="evidence" value="ECO:0007669"/>
    <property type="project" value="TreeGrafter"/>
</dbReference>
<dbReference type="InterPro" id="IPR007264">
    <property type="entry name" value="H/ACA_rnp_Nop10"/>
</dbReference>
<keyword evidence="6" id="KW-0863">Zinc-finger</keyword>
<keyword evidence="3" id="KW-0698">rRNA processing</keyword>
<dbReference type="GO" id="GO:0003755">
    <property type="term" value="F:peptidyl-prolyl cis-trans isomerase activity"/>
    <property type="evidence" value="ECO:0007669"/>
    <property type="project" value="InterPro"/>
</dbReference>
<dbReference type="AlphaFoldDB" id="A0A1I8JQ19"/>
<evidence type="ECO:0000256" key="4">
    <source>
        <dbReference type="ARBA" id="ARBA00023274"/>
    </source>
</evidence>
<dbReference type="SMART" id="SM00355">
    <property type="entry name" value="ZnF_C2H2"/>
    <property type="match status" value="5"/>
</dbReference>
<evidence type="ECO:0000256" key="5">
    <source>
        <dbReference type="ARBA" id="ARBA00030185"/>
    </source>
</evidence>
<dbReference type="InterPro" id="IPR046357">
    <property type="entry name" value="PPIase_dom_sf"/>
</dbReference>
<evidence type="ECO:0000313" key="10">
    <source>
        <dbReference type="WBParaSite" id="snap_masked-unitig_33661-processed-gene-0.1-mRNA-1"/>
    </source>
</evidence>
<dbReference type="PANTHER" id="PTHR13305">
    <property type="entry name" value="RIBOSOME BIOGENESIS PROTEIN NOP10"/>
    <property type="match status" value="1"/>
</dbReference>
<dbReference type="InterPro" id="IPR036756">
    <property type="entry name" value="H/ACA_rnp_Nop10_sf"/>
</dbReference>
<dbReference type="Gene3D" id="2.20.28.40">
    <property type="entry name" value="H/ACA ribonucleoprotein complex, subunit Nop10"/>
    <property type="match status" value="1"/>
</dbReference>